<evidence type="ECO:0000256" key="2">
    <source>
        <dbReference type="ARBA" id="ARBA00022475"/>
    </source>
</evidence>
<accession>A0ABN5H2C1</accession>
<evidence type="ECO:0000256" key="3">
    <source>
        <dbReference type="ARBA" id="ARBA00022692"/>
    </source>
</evidence>
<reference evidence="7 8" key="1">
    <citation type="journal article" date="2019" name="Sci. Rep.">
        <title>Sulfobacillus thermotolerans: new insights into resistance and metabolic capacities of acidophilic chemolithotrophs.</title>
        <authorList>
            <person name="Panyushkina A.E."/>
            <person name="Babenko V.V."/>
            <person name="Nikitina A.S."/>
            <person name="Selezneva O.V."/>
            <person name="Tsaplina I.A."/>
            <person name="Letarova M.A."/>
            <person name="Kostryukova E.S."/>
            <person name="Letarov A.V."/>
        </authorList>
    </citation>
    <scope>NUCLEOTIDE SEQUENCE [LARGE SCALE GENOMIC DNA]</scope>
    <source>
        <strain evidence="7 8">Kr1</strain>
    </source>
</reference>
<evidence type="ECO:0000313" key="8">
    <source>
        <dbReference type="Proteomes" id="UP000325292"/>
    </source>
</evidence>
<proteinExistence type="predicted"/>
<dbReference type="Proteomes" id="UP000325292">
    <property type="component" value="Chromosome"/>
</dbReference>
<evidence type="ECO:0000256" key="1">
    <source>
        <dbReference type="ARBA" id="ARBA00004651"/>
    </source>
</evidence>
<organism evidence="7 8">
    <name type="scientific">Sulfobacillus thermotolerans</name>
    <dbReference type="NCBI Taxonomy" id="338644"/>
    <lineage>
        <taxon>Bacteria</taxon>
        <taxon>Bacillati</taxon>
        <taxon>Bacillota</taxon>
        <taxon>Clostridia</taxon>
        <taxon>Eubacteriales</taxon>
        <taxon>Clostridiales Family XVII. Incertae Sedis</taxon>
        <taxon>Sulfobacillus</taxon>
    </lineage>
</organism>
<evidence type="ECO:0000256" key="4">
    <source>
        <dbReference type="ARBA" id="ARBA00022989"/>
    </source>
</evidence>
<sequence length="130" mass="14194">MTLAFTLATALAIGTAIWQWVTSYPHLLGALHTSVDPLMLAFLFAELAHTARVMQSTHHLRPELIIILLSLASARHLLVLLTVTDHPSISSLWASGALTTLFVIVWMAWAIVAARTKAESQEGRDKSPTV</sequence>
<dbReference type="InterPro" id="IPR020948">
    <property type="entry name" value="P_starv_induced_PsiE-like"/>
</dbReference>
<keyword evidence="4 6" id="KW-1133">Transmembrane helix</keyword>
<keyword evidence="5 6" id="KW-0472">Membrane</keyword>
<feature type="transmembrane region" description="Helical" evidence="6">
    <location>
        <begin position="90"/>
        <end position="114"/>
    </location>
</feature>
<dbReference type="Pfam" id="PF06146">
    <property type="entry name" value="PsiE"/>
    <property type="match status" value="1"/>
</dbReference>
<evidence type="ECO:0000256" key="5">
    <source>
        <dbReference type="ARBA" id="ARBA00023136"/>
    </source>
</evidence>
<keyword evidence="3 6" id="KW-0812">Transmembrane</keyword>
<keyword evidence="8" id="KW-1185">Reference proteome</keyword>
<protein>
    <submittedName>
        <fullName evidence="7">Uncharacterized protein</fullName>
    </submittedName>
</protein>
<feature type="transmembrane region" description="Helical" evidence="6">
    <location>
        <begin position="64"/>
        <end position="84"/>
    </location>
</feature>
<comment type="subcellular location">
    <subcellularLocation>
        <location evidence="1">Cell membrane</location>
        <topology evidence="1">Multi-pass membrane protein</topology>
    </subcellularLocation>
</comment>
<name>A0ABN5H2C1_9FIRM</name>
<evidence type="ECO:0000313" key="7">
    <source>
        <dbReference type="EMBL" id="AUW94900.1"/>
    </source>
</evidence>
<evidence type="ECO:0000256" key="6">
    <source>
        <dbReference type="SAM" id="Phobius"/>
    </source>
</evidence>
<feature type="transmembrane region" description="Helical" evidence="6">
    <location>
        <begin position="26"/>
        <end position="44"/>
    </location>
</feature>
<keyword evidence="2" id="KW-1003">Cell membrane</keyword>
<gene>
    <name evidence="7" type="ORF">BXT84_13850</name>
</gene>
<dbReference type="EMBL" id="CP019454">
    <property type="protein sequence ID" value="AUW94900.1"/>
    <property type="molecule type" value="Genomic_DNA"/>
</dbReference>